<dbReference type="InterPro" id="IPR010260">
    <property type="entry name" value="AlpA"/>
</dbReference>
<accession>A0A1T1AZ26</accession>
<keyword evidence="2" id="KW-1185">Reference proteome</keyword>
<gene>
    <name evidence="1" type="ORF">RF819_16940</name>
</gene>
<evidence type="ECO:0008006" key="3">
    <source>
        <dbReference type="Google" id="ProtNLM"/>
    </source>
</evidence>
<dbReference type="STRING" id="28066.RF819_16940"/>
<protein>
    <recommendedName>
        <fullName evidence="3">AlpA family transcriptional regulator</fullName>
    </recommendedName>
</protein>
<evidence type="ECO:0000313" key="2">
    <source>
        <dbReference type="Proteomes" id="UP000190750"/>
    </source>
</evidence>
<dbReference type="Pfam" id="PF05930">
    <property type="entry name" value="Phage_AlpA"/>
    <property type="match status" value="1"/>
</dbReference>
<evidence type="ECO:0000313" key="1">
    <source>
        <dbReference type="EMBL" id="OOV09228.1"/>
    </source>
</evidence>
<proteinExistence type="predicted"/>
<dbReference type="EMBL" id="MTJN01000002">
    <property type="protein sequence ID" value="OOV09228.1"/>
    <property type="molecule type" value="Genomic_DNA"/>
</dbReference>
<sequence length="55" mass="6281">MRLPEVRKLTSLGKFAIYETPGFPKRLTLSRRCVGWKLSEVMAWIESRSAVGEQA</sequence>
<reference evidence="1 2" key="1">
    <citation type="submission" date="2017-01" db="EMBL/GenBank/DDBJ databases">
        <title>Genome sequencing of Rhodoferax fermentans JCM 7819.</title>
        <authorList>
            <person name="Kim Y.J."/>
            <person name="Farh M.E.-A."/>
            <person name="Yang D.-C."/>
        </authorList>
    </citation>
    <scope>NUCLEOTIDE SEQUENCE [LARGE SCALE GENOMIC DNA]</scope>
    <source>
        <strain evidence="1 2">JCM 7819</strain>
    </source>
</reference>
<comment type="caution">
    <text evidence="1">The sequence shown here is derived from an EMBL/GenBank/DDBJ whole genome shotgun (WGS) entry which is preliminary data.</text>
</comment>
<name>A0A1T1AZ26_RHOFE</name>
<dbReference type="AlphaFoldDB" id="A0A1T1AZ26"/>
<dbReference type="Proteomes" id="UP000190750">
    <property type="component" value="Unassembled WGS sequence"/>
</dbReference>
<organism evidence="1 2">
    <name type="scientific">Rhodoferax fermentans</name>
    <dbReference type="NCBI Taxonomy" id="28066"/>
    <lineage>
        <taxon>Bacteria</taxon>
        <taxon>Pseudomonadati</taxon>
        <taxon>Pseudomonadota</taxon>
        <taxon>Betaproteobacteria</taxon>
        <taxon>Burkholderiales</taxon>
        <taxon>Comamonadaceae</taxon>
        <taxon>Rhodoferax</taxon>
    </lineage>
</organism>
<dbReference type="Gene3D" id="1.10.238.160">
    <property type="match status" value="1"/>
</dbReference>